<evidence type="ECO:0000256" key="1">
    <source>
        <dbReference type="ARBA" id="ARBA00023002"/>
    </source>
</evidence>
<evidence type="ECO:0000256" key="2">
    <source>
        <dbReference type="ARBA" id="ARBA00023027"/>
    </source>
</evidence>
<dbReference type="GO" id="GO:0009898">
    <property type="term" value="C:cytoplasmic side of plasma membrane"/>
    <property type="evidence" value="ECO:0007669"/>
    <property type="project" value="TreeGrafter"/>
</dbReference>
<evidence type="ECO:0000256" key="3">
    <source>
        <dbReference type="PROSITE-ProRule" id="PRU10007"/>
    </source>
</evidence>
<dbReference type="InterPro" id="IPR016163">
    <property type="entry name" value="Ald_DH_C"/>
</dbReference>
<feature type="active site" evidence="3">
    <location>
        <position position="299"/>
    </location>
</feature>
<accession>A0A0G1LJ85</accession>
<protein>
    <submittedName>
        <fullName evidence="6">Delta-1-pyrroline-5-carboxylate dehydrogenase</fullName>
    </submittedName>
</protein>
<evidence type="ECO:0000259" key="5">
    <source>
        <dbReference type="Pfam" id="PF00171"/>
    </source>
</evidence>
<dbReference type="PATRIC" id="fig|1618645.3.peg.513"/>
<dbReference type="GO" id="GO:0003842">
    <property type="term" value="F:L-glutamate gamma-semialdehyde dehydrogenase activity"/>
    <property type="evidence" value="ECO:0007669"/>
    <property type="project" value="TreeGrafter"/>
</dbReference>
<dbReference type="AlphaFoldDB" id="A0A0G1LJ85"/>
<dbReference type="PROSITE" id="PS00687">
    <property type="entry name" value="ALDEHYDE_DEHYDR_GLU"/>
    <property type="match status" value="1"/>
</dbReference>
<feature type="domain" description="Aldehyde dehydrogenase" evidence="5">
    <location>
        <begin position="60"/>
        <end position="529"/>
    </location>
</feature>
<dbReference type="Pfam" id="PF00171">
    <property type="entry name" value="Aldedh"/>
    <property type="match status" value="1"/>
</dbReference>
<dbReference type="InterPro" id="IPR016161">
    <property type="entry name" value="Ald_DH/histidinol_DH"/>
</dbReference>
<dbReference type="PANTHER" id="PTHR42862:SF1">
    <property type="entry name" value="DELTA-1-PYRROLINE-5-CARBOXYLATE DEHYDROGENASE 2, ISOFORM A-RELATED"/>
    <property type="match status" value="1"/>
</dbReference>
<dbReference type="InterPro" id="IPR050485">
    <property type="entry name" value="Proline_metab_enzyme"/>
</dbReference>
<keyword evidence="2" id="KW-0520">NAD</keyword>
<dbReference type="Gene3D" id="3.40.309.10">
    <property type="entry name" value="Aldehyde Dehydrogenase, Chain A, domain 2"/>
    <property type="match status" value="1"/>
</dbReference>
<keyword evidence="1 4" id="KW-0560">Oxidoreductase</keyword>
<evidence type="ECO:0000256" key="4">
    <source>
        <dbReference type="RuleBase" id="RU003345"/>
    </source>
</evidence>
<dbReference type="Proteomes" id="UP000034087">
    <property type="component" value="Unassembled WGS sequence"/>
</dbReference>
<name>A0A0G1LJ85_9BACT</name>
<reference evidence="6 7" key="1">
    <citation type="journal article" date="2015" name="Nature">
        <title>rRNA introns, odd ribosomes, and small enigmatic genomes across a large radiation of phyla.</title>
        <authorList>
            <person name="Brown C.T."/>
            <person name="Hug L.A."/>
            <person name="Thomas B.C."/>
            <person name="Sharon I."/>
            <person name="Castelle C.J."/>
            <person name="Singh A."/>
            <person name="Wilkins M.J."/>
            <person name="Williams K.H."/>
            <person name="Banfield J.F."/>
        </authorList>
    </citation>
    <scope>NUCLEOTIDE SEQUENCE [LARGE SCALE GENOMIC DNA]</scope>
</reference>
<comment type="similarity">
    <text evidence="4">Belongs to the aldehyde dehydrogenase family.</text>
</comment>
<gene>
    <name evidence="6" type="ORF">UW53_C0006G0021</name>
</gene>
<dbReference type="EMBL" id="LCIR01000006">
    <property type="protein sequence ID" value="KKT59874.1"/>
    <property type="molecule type" value="Genomic_DNA"/>
</dbReference>
<sequence length="551" mass="62252">MTLMLNALPQIREPENSPFICFEKGSKERTLLEQEIENIRKSKPEILPLWIGGPVTTKNEQRRCIPPHNYDRTLATYHTVSEQHVTTAIKTVLKAKKRWMQLPWPYRLIIFQSAARLLETKYLCKMVAAVMEDYSKNPYEALIDVQELVDFWRFNSYYAAKLYAEQPKSNLDTSNMVDYRPLEGFVYAAPPNNFVAIEGNLPTAPLIMGNVVIAKPSSDVVYSFHLVLKILLEAGLPPDVMAVLHGDSQMISDIVLGNPMLSAVHFTGGTDTFRKMRWTIAQNEYNKRLYKGMVRTVGETGGKDPIVVFDSHDPVATASAIVMGGFGAQGRKCSATSRVYMTEDKWPEVQTPLLDFMRAIKIGDPADFKNFMGSDINEAAHKNYLRYVEYAYHCPSTEAVYTEGTLTAGSGGWFHKPMIVLTKDPHHKLMKEEMFEPIVTVCVLPRKNYKQQVLKLCDKTSEFGLTGAIHTSHMYEFCEALEALRYVAGNMYNHKTTGAMVGAQPFSGARQSGTNSKVGWWPNLLQWTELSTLGFTFNKPTDFAPSYLDRD</sequence>
<evidence type="ECO:0000313" key="7">
    <source>
        <dbReference type="Proteomes" id="UP000034087"/>
    </source>
</evidence>
<dbReference type="GO" id="GO:0010133">
    <property type="term" value="P:L-proline catabolic process to L-glutamate"/>
    <property type="evidence" value="ECO:0007669"/>
    <property type="project" value="TreeGrafter"/>
</dbReference>
<dbReference type="Gene3D" id="3.40.605.10">
    <property type="entry name" value="Aldehyde Dehydrogenase, Chain A, domain 1"/>
    <property type="match status" value="1"/>
</dbReference>
<dbReference type="SUPFAM" id="SSF53720">
    <property type="entry name" value="ALDH-like"/>
    <property type="match status" value="1"/>
</dbReference>
<proteinExistence type="inferred from homology"/>
<evidence type="ECO:0000313" key="6">
    <source>
        <dbReference type="EMBL" id="KKT59874.1"/>
    </source>
</evidence>
<organism evidence="6 7">
    <name type="scientific">Candidatus Giovannonibacteria bacterium GW2011_GWA1_44_25</name>
    <dbReference type="NCBI Taxonomy" id="1618645"/>
    <lineage>
        <taxon>Bacteria</taxon>
        <taxon>Candidatus Giovannoniibacteriota</taxon>
    </lineage>
</organism>
<dbReference type="InterPro" id="IPR015590">
    <property type="entry name" value="Aldehyde_DH_dom"/>
</dbReference>
<dbReference type="InterPro" id="IPR029510">
    <property type="entry name" value="Ald_DH_CS_GLU"/>
</dbReference>
<comment type="caution">
    <text evidence="6">The sequence shown here is derived from an EMBL/GenBank/DDBJ whole genome shotgun (WGS) entry which is preliminary data.</text>
</comment>
<dbReference type="InterPro" id="IPR016162">
    <property type="entry name" value="Ald_DH_N"/>
</dbReference>
<dbReference type="PANTHER" id="PTHR42862">
    <property type="entry name" value="DELTA-1-PYRROLINE-5-CARBOXYLATE DEHYDROGENASE 1, ISOFORM A-RELATED"/>
    <property type="match status" value="1"/>
</dbReference>